<accession>A0A831ZRN3</accession>
<evidence type="ECO:0000256" key="3">
    <source>
        <dbReference type="SAM" id="Phobius"/>
    </source>
</evidence>
<comment type="similarity">
    <text evidence="1">Belongs to the membrane fusion protein (MFP) (TC 8.A.1) family.</text>
</comment>
<dbReference type="NCBIfam" id="TIGR01730">
    <property type="entry name" value="RND_mfp"/>
    <property type="match status" value="1"/>
</dbReference>
<dbReference type="Gene3D" id="2.40.30.170">
    <property type="match status" value="1"/>
</dbReference>
<dbReference type="FunFam" id="2.40.30.170:FF:000010">
    <property type="entry name" value="Efflux RND transporter periplasmic adaptor subunit"/>
    <property type="match status" value="1"/>
</dbReference>
<dbReference type="GO" id="GO:0060003">
    <property type="term" value="P:copper ion export"/>
    <property type="evidence" value="ECO:0007669"/>
    <property type="project" value="TreeGrafter"/>
</dbReference>
<evidence type="ECO:0000259" key="4">
    <source>
        <dbReference type="Pfam" id="PF11827"/>
    </source>
</evidence>
<feature type="domain" description="DUF3347" evidence="4">
    <location>
        <begin position="607"/>
        <end position="696"/>
    </location>
</feature>
<dbReference type="InterPro" id="IPR006143">
    <property type="entry name" value="RND_pump_MFP"/>
</dbReference>
<feature type="domain" description="CusB-like barrel-sandwich hybrid" evidence="6">
    <location>
        <begin position="157"/>
        <end position="286"/>
    </location>
</feature>
<dbReference type="Pfam" id="PF25954">
    <property type="entry name" value="Beta-barrel_RND_2"/>
    <property type="match status" value="1"/>
</dbReference>
<evidence type="ECO:0000313" key="8">
    <source>
        <dbReference type="EMBL" id="HFK97049.1"/>
    </source>
</evidence>
<reference evidence="8" key="1">
    <citation type="journal article" date="2020" name="mSystems">
        <title>Genome- and Community-Level Interaction Insights into Carbon Utilization and Element Cycling Functions of Hydrothermarchaeota in Hydrothermal Sediment.</title>
        <authorList>
            <person name="Zhou Z."/>
            <person name="Liu Y."/>
            <person name="Xu W."/>
            <person name="Pan J."/>
            <person name="Luo Z.H."/>
            <person name="Li M."/>
        </authorList>
    </citation>
    <scope>NUCLEOTIDE SEQUENCE [LARGE SCALE GENOMIC DNA]</scope>
    <source>
        <strain evidence="8">SpSt-456</strain>
    </source>
</reference>
<dbReference type="InterPro" id="IPR058792">
    <property type="entry name" value="Beta-barrel_RND_2"/>
</dbReference>
<dbReference type="PANTHER" id="PTHR30097:SF4">
    <property type="entry name" value="SLR6042 PROTEIN"/>
    <property type="match status" value="1"/>
</dbReference>
<name>A0A831ZRN3_9BACT</name>
<dbReference type="InterPro" id="IPR051909">
    <property type="entry name" value="MFP_Cation_Efflux"/>
</dbReference>
<dbReference type="EMBL" id="DSTK01000021">
    <property type="protein sequence ID" value="HFK97049.1"/>
    <property type="molecule type" value="Genomic_DNA"/>
</dbReference>
<dbReference type="InterPro" id="IPR058790">
    <property type="entry name" value="BSH_CusB"/>
</dbReference>
<dbReference type="Pfam" id="PF25919">
    <property type="entry name" value="BSH_CusB"/>
    <property type="match status" value="1"/>
</dbReference>
<dbReference type="Gene3D" id="2.40.420.20">
    <property type="match status" value="1"/>
</dbReference>
<sequence>MAFLSTTRSRRHEWYALGVALFAMVFVVGWGDADERPWQETPWTAALVGTAHAQEDHGRVHDHGGQKRVEVWTCSMHPQIRLPNPGKCPICGMDLIPVAADEGGAAAGTKEPLRRLALSETARRLAQVQVSPVERKPVEVSRRLVGKLDYDERRLAYITSWVSGRLDRLYVDFTGTVVEKGRPMISLYSPELLAAQSELIHAVRAAGDLGRSGLESLRSTAVQTMESAKEKLRLWGLSDAQIQDILRRGTPSDHMTILAPMSGTVVQRDGFEGMYVKTGTRIYTIADLSSLWLKLDAYESDVPWIRVGDRVRFETESYPGQAFVGTVAFIDPFLDEKTRTIKVRVDVPNPDGRLRPGMFVRAELRAMLVEDPPPLVVPVTAPLITGKRAVVYVAVADEPGIYEGREVVLGPRADRYYVVRHGLREGELVVTSGNFKIDSALQILAKPSMMTPEGGGAGAMHQHGEAGPVPTEGGSAADTFQIPDAFRRQLMAVLPVFQAVRDAVAAQDWTAARTAYGDLQKALDRVDDSLLDGHPWMVWDELFMLLKNDVIVGLDAKREGERRDALASLEGHMQRLMTQFGLKHDKMGNTSKPLEGPKAFRDQLGNVMAAYLETHEALAADKTKEALAAVERTRTALGQIDMALLTDDAHRKGMQLLENIRKALALMEESKDVETLRKCFAIVSEAMAVLAEDFGLGAARPLYRIRCPMAFEGQGATWLQVDDTVRNPYYGARMLRCGEVIKVIR</sequence>
<evidence type="ECO:0000259" key="5">
    <source>
        <dbReference type="Pfam" id="PF19335"/>
    </source>
</evidence>
<feature type="domain" description="Heavy metal binding" evidence="5">
    <location>
        <begin position="71"/>
        <end position="98"/>
    </location>
</feature>
<feature type="domain" description="CusB-like beta-barrel" evidence="7">
    <location>
        <begin position="291"/>
        <end position="366"/>
    </location>
</feature>
<protein>
    <submittedName>
        <fullName evidence="8">Efflux RND transporter periplasmic adaptor subunit</fullName>
    </submittedName>
</protein>
<evidence type="ECO:0000256" key="2">
    <source>
        <dbReference type="ARBA" id="ARBA00022448"/>
    </source>
</evidence>
<evidence type="ECO:0000259" key="6">
    <source>
        <dbReference type="Pfam" id="PF25919"/>
    </source>
</evidence>
<evidence type="ECO:0000256" key="1">
    <source>
        <dbReference type="ARBA" id="ARBA00009477"/>
    </source>
</evidence>
<evidence type="ECO:0000259" key="7">
    <source>
        <dbReference type="Pfam" id="PF25954"/>
    </source>
</evidence>
<dbReference type="GO" id="GO:0016020">
    <property type="term" value="C:membrane"/>
    <property type="evidence" value="ECO:0007669"/>
    <property type="project" value="InterPro"/>
</dbReference>
<dbReference type="Pfam" id="PF11827">
    <property type="entry name" value="DUF3347"/>
    <property type="match status" value="1"/>
</dbReference>
<dbReference type="GO" id="GO:0046914">
    <property type="term" value="F:transition metal ion binding"/>
    <property type="evidence" value="ECO:0007669"/>
    <property type="project" value="TreeGrafter"/>
</dbReference>
<keyword evidence="2" id="KW-0813">Transport</keyword>
<dbReference type="GO" id="GO:0015679">
    <property type="term" value="P:plasma membrane copper ion transport"/>
    <property type="evidence" value="ECO:0007669"/>
    <property type="project" value="TreeGrafter"/>
</dbReference>
<keyword evidence="3" id="KW-1133">Transmembrane helix</keyword>
<proteinExistence type="inferred from homology"/>
<dbReference type="InterPro" id="IPR045800">
    <property type="entry name" value="HMBD"/>
</dbReference>
<dbReference type="GO" id="GO:0030288">
    <property type="term" value="C:outer membrane-bounded periplasmic space"/>
    <property type="evidence" value="ECO:0007669"/>
    <property type="project" value="TreeGrafter"/>
</dbReference>
<gene>
    <name evidence="8" type="ORF">ENS06_06955</name>
</gene>
<dbReference type="AlphaFoldDB" id="A0A831ZRN3"/>
<dbReference type="InterPro" id="IPR021782">
    <property type="entry name" value="DUF3347"/>
</dbReference>
<dbReference type="SUPFAM" id="SSF111369">
    <property type="entry name" value="HlyD-like secretion proteins"/>
    <property type="match status" value="1"/>
</dbReference>
<dbReference type="PANTHER" id="PTHR30097">
    <property type="entry name" value="CATION EFFLUX SYSTEM PROTEIN CUSB"/>
    <property type="match status" value="1"/>
</dbReference>
<keyword evidence="3" id="KW-0812">Transmembrane</keyword>
<dbReference type="Pfam" id="PF19335">
    <property type="entry name" value="HMBD"/>
    <property type="match status" value="1"/>
</dbReference>
<organism evidence="8">
    <name type="scientific">Desulfacinum infernum</name>
    <dbReference type="NCBI Taxonomy" id="35837"/>
    <lineage>
        <taxon>Bacteria</taxon>
        <taxon>Pseudomonadati</taxon>
        <taxon>Thermodesulfobacteriota</taxon>
        <taxon>Syntrophobacteria</taxon>
        <taxon>Syntrophobacterales</taxon>
        <taxon>Syntrophobacteraceae</taxon>
        <taxon>Desulfacinum</taxon>
    </lineage>
</organism>
<feature type="transmembrane region" description="Helical" evidence="3">
    <location>
        <begin position="12"/>
        <end position="31"/>
    </location>
</feature>
<keyword evidence="3" id="KW-0472">Membrane</keyword>
<dbReference type="GO" id="GO:0022857">
    <property type="term" value="F:transmembrane transporter activity"/>
    <property type="evidence" value="ECO:0007669"/>
    <property type="project" value="InterPro"/>
</dbReference>
<comment type="caution">
    <text evidence="8">The sequence shown here is derived from an EMBL/GenBank/DDBJ whole genome shotgun (WGS) entry which is preliminary data.</text>
</comment>